<gene>
    <name evidence="2" type="ORF">MAQ5080_01431</name>
</gene>
<accession>A0A1A8TD03</accession>
<keyword evidence="3" id="KW-1185">Reference proteome</keyword>
<dbReference type="OrthoDB" id="5781652at2"/>
<evidence type="ECO:0000313" key="3">
    <source>
        <dbReference type="Proteomes" id="UP000092627"/>
    </source>
</evidence>
<feature type="chain" id="PRO_5008378956" description="DUF1007 family protein" evidence="1">
    <location>
        <begin position="23"/>
        <end position="191"/>
    </location>
</feature>
<dbReference type="STRING" id="295068.MAQ5080_01431"/>
<dbReference type="InterPro" id="IPR010412">
    <property type="entry name" value="DUF1007"/>
</dbReference>
<dbReference type="RefSeq" id="WP_067208051.1">
    <property type="nucleotide sequence ID" value="NZ_FLOC01000007.1"/>
</dbReference>
<dbReference type="Pfam" id="PF06226">
    <property type="entry name" value="DUF1007"/>
    <property type="match status" value="1"/>
</dbReference>
<protein>
    <recommendedName>
        <fullName evidence="4">DUF1007 family protein</fullName>
    </recommendedName>
</protein>
<organism evidence="2 3">
    <name type="scientific">Marinomonas aquimarina</name>
    <dbReference type="NCBI Taxonomy" id="295068"/>
    <lineage>
        <taxon>Bacteria</taxon>
        <taxon>Pseudomonadati</taxon>
        <taxon>Pseudomonadota</taxon>
        <taxon>Gammaproteobacteria</taxon>
        <taxon>Oceanospirillales</taxon>
        <taxon>Oceanospirillaceae</taxon>
        <taxon>Marinomonas</taxon>
    </lineage>
</organism>
<feature type="signal peptide" evidence="1">
    <location>
        <begin position="1"/>
        <end position="22"/>
    </location>
</feature>
<keyword evidence="1" id="KW-0732">Signal</keyword>
<proteinExistence type="predicted"/>
<sequence>MKRWRQLCTATLMCLGAGQALAHPHIWIDSYYQVNLTTPAVQTVDAYWKFDVFSSIDMLMAFDQDADGQLNGLEKADAAQAMTNLAQYDYFLKIQVDGRALQPTHVEIVDIGIQDQALTVQLGVVLPETVDLKTSTMTLGFGDPENYFALVIPEAGLIKLTGLMAETCTPMEQDADEFYMEGWVDLRCDAS</sequence>
<dbReference type="EMBL" id="FLOC01000007">
    <property type="protein sequence ID" value="SBS29584.1"/>
    <property type="molecule type" value="Genomic_DNA"/>
</dbReference>
<evidence type="ECO:0000256" key="1">
    <source>
        <dbReference type="SAM" id="SignalP"/>
    </source>
</evidence>
<evidence type="ECO:0000313" key="2">
    <source>
        <dbReference type="EMBL" id="SBS29584.1"/>
    </source>
</evidence>
<reference evidence="2 3" key="1">
    <citation type="submission" date="2016-06" db="EMBL/GenBank/DDBJ databases">
        <authorList>
            <person name="Kjaerup R.B."/>
            <person name="Dalgaard T.S."/>
            <person name="Juul-Madsen H.R."/>
        </authorList>
    </citation>
    <scope>NUCLEOTIDE SEQUENCE [LARGE SCALE GENOMIC DNA]</scope>
    <source>
        <strain evidence="2 3">CECT 5080</strain>
    </source>
</reference>
<dbReference type="Proteomes" id="UP000092627">
    <property type="component" value="Unassembled WGS sequence"/>
</dbReference>
<dbReference type="AlphaFoldDB" id="A0A1A8TD03"/>
<name>A0A1A8TD03_9GAMM</name>
<evidence type="ECO:0008006" key="4">
    <source>
        <dbReference type="Google" id="ProtNLM"/>
    </source>
</evidence>